<dbReference type="SMART" id="SM00020">
    <property type="entry name" value="Tryp_SPc"/>
    <property type="match status" value="1"/>
</dbReference>
<feature type="compositionally biased region" description="Acidic residues" evidence="9">
    <location>
        <begin position="174"/>
        <end position="185"/>
    </location>
</feature>
<evidence type="ECO:0000256" key="10">
    <source>
        <dbReference type="SAM" id="SignalP"/>
    </source>
</evidence>
<gene>
    <name evidence="12" type="primary">106082593</name>
</gene>
<feature type="region of interest" description="Disordered" evidence="9">
    <location>
        <begin position="145"/>
        <end position="185"/>
    </location>
</feature>
<keyword evidence="2" id="KW-0964">Secreted</keyword>
<evidence type="ECO:0000259" key="11">
    <source>
        <dbReference type="PROSITE" id="PS50240"/>
    </source>
</evidence>
<dbReference type="VEuPathDB" id="VectorBase:SCAU009394"/>
<evidence type="ECO:0000256" key="8">
    <source>
        <dbReference type="RuleBase" id="RU363034"/>
    </source>
</evidence>
<comment type="subcellular location">
    <subcellularLocation>
        <location evidence="1">Secreted</location>
    </subcellularLocation>
</comment>
<reference evidence="12" key="1">
    <citation type="submission" date="2020-05" db="UniProtKB">
        <authorList>
            <consortium name="EnsemblMetazoa"/>
        </authorList>
    </citation>
    <scope>IDENTIFICATION</scope>
    <source>
        <strain evidence="12">USDA</strain>
    </source>
</reference>
<dbReference type="InterPro" id="IPR001254">
    <property type="entry name" value="Trypsin_dom"/>
</dbReference>
<dbReference type="InterPro" id="IPR018114">
    <property type="entry name" value="TRYPSIN_HIS"/>
</dbReference>
<dbReference type="PRINTS" id="PR00722">
    <property type="entry name" value="CHYMOTRYPSIN"/>
</dbReference>
<feature type="compositionally biased region" description="Basic residues" evidence="9">
    <location>
        <begin position="149"/>
        <end position="158"/>
    </location>
</feature>
<dbReference type="OrthoDB" id="10004439at2759"/>
<dbReference type="Proteomes" id="UP000095300">
    <property type="component" value="Unassembled WGS sequence"/>
</dbReference>
<keyword evidence="6" id="KW-0865">Zymogen</keyword>
<proteinExistence type="predicted"/>
<feature type="chain" id="PRO_5009327000" description="Peptidase S1 domain-containing protein" evidence="10">
    <location>
        <begin position="22"/>
        <end position="440"/>
    </location>
</feature>
<dbReference type="InterPro" id="IPR033116">
    <property type="entry name" value="TRYPSIN_SER"/>
</dbReference>
<dbReference type="SUPFAM" id="SSF50494">
    <property type="entry name" value="Trypsin-like serine proteases"/>
    <property type="match status" value="1"/>
</dbReference>
<dbReference type="STRING" id="35570.A0A1I8PM81"/>
<evidence type="ECO:0000256" key="3">
    <source>
        <dbReference type="ARBA" id="ARBA00022670"/>
    </source>
</evidence>
<dbReference type="PANTHER" id="PTHR24260">
    <property type="match status" value="1"/>
</dbReference>
<evidence type="ECO:0000256" key="9">
    <source>
        <dbReference type="SAM" id="MobiDB-lite"/>
    </source>
</evidence>
<evidence type="ECO:0000256" key="4">
    <source>
        <dbReference type="ARBA" id="ARBA00022801"/>
    </source>
</evidence>
<feature type="domain" description="Peptidase S1" evidence="11">
    <location>
        <begin position="200"/>
        <end position="439"/>
    </location>
</feature>
<keyword evidence="3 8" id="KW-0645">Protease</keyword>
<keyword evidence="13" id="KW-1185">Reference proteome</keyword>
<dbReference type="InterPro" id="IPR051333">
    <property type="entry name" value="CLIP_Serine_Protease"/>
</dbReference>
<dbReference type="InterPro" id="IPR009003">
    <property type="entry name" value="Peptidase_S1_PA"/>
</dbReference>
<dbReference type="GO" id="GO:0004252">
    <property type="term" value="F:serine-type endopeptidase activity"/>
    <property type="evidence" value="ECO:0007669"/>
    <property type="project" value="InterPro"/>
</dbReference>
<dbReference type="CDD" id="cd00190">
    <property type="entry name" value="Tryp_SPc"/>
    <property type="match status" value="1"/>
</dbReference>
<evidence type="ECO:0000313" key="13">
    <source>
        <dbReference type="Proteomes" id="UP000095300"/>
    </source>
</evidence>
<keyword evidence="4 8" id="KW-0378">Hydrolase</keyword>
<protein>
    <recommendedName>
        <fullName evidence="11">Peptidase S1 domain-containing protein</fullName>
    </recommendedName>
</protein>
<dbReference type="GO" id="GO:0016485">
    <property type="term" value="P:protein processing"/>
    <property type="evidence" value="ECO:0007669"/>
    <property type="project" value="UniProtKB-ARBA"/>
</dbReference>
<evidence type="ECO:0000256" key="7">
    <source>
        <dbReference type="ARBA" id="ARBA00023157"/>
    </source>
</evidence>
<evidence type="ECO:0000313" key="12">
    <source>
        <dbReference type="EnsemblMetazoa" id="SCAU009394-PA"/>
    </source>
</evidence>
<name>A0A1I8PM81_STOCA</name>
<dbReference type="GO" id="GO:0005576">
    <property type="term" value="C:extracellular region"/>
    <property type="evidence" value="ECO:0007669"/>
    <property type="project" value="UniProtKB-SubCell"/>
</dbReference>
<accession>A0A1I8PM81</accession>
<dbReference type="PANTHER" id="PTHR24260:SF135">
    <property type="entry name" value="CLIP DOMAIN-CONTAINING SERINE PROTEASE-RELATED"/>
    <property type="match status" value="1"/>
</dbReference>
<keyword evidence="10" id="KW-0732">Signal</keyword>
<dbReference type="FunFam" id="2.40.10.10:FF:000047">
    <property type="entry name" value="Trypsin eta"/>
    <property type="match status" value="1"/>
</dbReference>
<dbReference type="InterPro" id="IPR043504">
    <property type="entry name" value="Peptidase_S1_PA_chymotrypsin"/>
</dbReference>
<evidence type="ECO:0000256" key="1">
    <source>
        <dbReference type="ARBA" id="ARBA00004613"/>
    </source>
</evidence>
<evidence type="ECO:0000256" key="6">
    <source>
        <dbReference type="ARBA" id="ARBA00023145"/>
    </source>
</evidence>
<dbReference type="Pfam" id="PF00089">
    <property type="entry name" value="Trypsin"/>
    <property type="match status" value="1"/>
</dbReference>
<dbReference type="InterPro" id="IPR001314">
    <property type="entry name" value="Peptidase_S1A"/>
</dbReference>
<evidence type="ECO:0000256" key="2">
    <source>
        <dbReference type="ARBA" id="ARBA00022525"/>
    </source>
</evidence>
<evidence type="ECO:0000256" key="5">
    <source>
        <dbReference type="ARBA" id="ARBA00022825"/>
    </source>
</evidence>
<dbReference type="Gene3D" id="2.40.10.10">
    <property type="entry name" value="Trypsin-like serine proteases"/>
    <property type="match status" value="1"/>
</dbReference>
<sequence>MIRQILCAIVVTALCALPTSGRKQVHRDDVDIHTQYHSAASPIIYDYLGNCYGTSFSFRGRCVAYNQCPSAVLNWQYYHQMPFNCYYRGTENFICCPEAYVTTTTAAIQKPVFYPSPTNPFLPSGYGNYDTQEQRISEQECSSIYQQKSKSKRRHRSKRSETNTTANGIQPSITEEEEAATSEPVEEEVIVKKKLDDIEIVGGSQTYQNEFPYMCALGWRKSSSKHADTSYNCGCVLIARKYVITAAHCATIGGESPSVVRLGGVDLEERHAEIIKIKRITQHPNYDSNMAYNDIAVVKMEKSSREQPACLWSNEGLPQQILTALGYGQTKFAGPSSNSLLKVQLSVLTNENCNSYYKSADKLAHGIDAGQICAGDAQGKRDTCQGDSGGPLLMYVAKYNTYVPYIVGLTSFGEGCATGVPSIYTRISHFIEWIEEEVWN</sequence>
<dbReference type="EnsemblMetazoa" id="SCAU009394-RA">
    <property type="protein sequence ID" value="SCAU009394-PA"/>
    <property type="gene ID" value="SCAU009394"/>
</dbReference>
<dbReference type="AlphaFoldDB" id="A0A1I8PM81"/>
<feature type="signal peptide" evidence="10">
    <location>
        <begin position="1"/>
        <end position="21"/>
    </location>
</feature>
<organism evidence="12 13">
    <name type="scientific">Stomoxys calcitrans</name>
    <name type="common">Stable fly</name>
    <name type="synonym">Conops calcitrans</name>
    <dbReference type="NCBI Taxonomy" id="35570"/>
    <lineage>
        <taxon>Eukaryota</taxon>
        <taxon>Metazoa</taxon>
        <taxon>Ecdysozoa</taxon>
        <taxon>Arthropoda</taxon>
        <taxon>Hexapoda</taxon>
        <taxon>Insecta</taxon>
        <taxon>Pterygota</taxon>
        <taxon>Neoptera</taxon>
        <taxon>Endopterygota</taxon>
        <taxon>Diptera</taxon>
        <taxon>Brachycera</taxon>
        <taxon>Muscomorpha</taxon>
        <taxon>Muscoidea</taxon>
        <taxon>Muscidae</taxon>
        <taxon>Stomoxys</taxon>
    </lineage>
</organism>
<dbReference type="PROSITE" id="PS50240">
    <property type="entry name" value="TRYPSIN_DOM"/>
    <property type="match status" value="1"/>
</dbReference>
<dbReference type="PROSITE" id="PS00134">
    <property type="entry name" value="TRYPSIN_HIS"/>
    <property type="match status" value="1"/>
</dbReference>
<keyword evidence="7" id="KW-1015">Disulfide bond</keyword>
<keyword evidence="5 8" id="KW-0720">Serine protease</keyword>
<dbReference type="PROSITE" id="PS00135">
    <property type="entry name" value="TRYPSIN_SER"/>
    <property type="match status" value="1"/>
</dbReference>